<dbReference type="EMBL" id="BOQP01000048">
    <property type="protein sequence ID" value="GIM81696.1"/>
    <property type="molecule type" value="Genomic_DNA"/>
</dbReference>
<dbReference type="InterPro" id="IPR036689">
    <property type="entry name" value="ESAT-6-like_sf"/>
</dbReference>
<dbReference type="Gene3D" id="1.10.287.1060">
    <property type="entry name" value="ESAT-6-like"/>
    <property type="match status" value="1"/>
</dbReference>
<organism evidence="1 2">
    <name type="scientific">Winogradskya consettensis</name>
    <dbReference type="NCBI Taxonomy" id="113560"/>
    <lineage>
        <taxon>Bacteria</taxon>
        <taxon>Bacillati</taxon>
        <taxon>Actinomycetota</taxon>
        <taxon>Actinomycetes</taxon>
        <taxon>Micromonosporales</taxon>
        <taxon>Micromonosporaceae</taxon>
        <taxon>Winogradskya</taxon>
    </lineage>
</organism>
<name>A0A919T1P5_9ACTN</name>
<comment type="caution">
    <text evidence="1">The sequence shown here is derived from an EMBL/GenBank/DDBJ whole genome shotgun (WGS) entry which is preliminary data.</text>
</comment>
<dbReference type="SUPFAM" id="SSF140453">
    <property type="entry name" value="EsxAB dimer-like"/>
    <property type="match status" value="1"/>
</dbReference>
<dbReference type="InterPro" id="IPR010310">
    <property type="entry name" value="T7SS_ESAT-6-like"/>
</dbReference>
<dbReference type="AlphaFoldDB" id="A0A919T1P5"/>
<sequence length="357" mass="37098">MEPSALDGYAGQIGRAADDASGTKNYLSGYTIQGGWNGALIALVGSSSVNSMNAAVAASQKASEILADSRQGLIEAASYYRSTDAAAAARLDATLLSPCDVIPTALENQWAANPCAPSFSDSREPSGRLKPVDDVEYSHPLGLLDNISVSHWALKGFDFVLGFNPLEKISDYFLGDWQAFAKAGKAISNAADALDDLGYNVQGGAISLQSSWQGEAATSAYTHFTGLASGVEDLVDPMREIAKQCDTISRGVWNSCESATGFVKGMLDAAIIAGISSAAGTITVETGIGAIVGYGIAAIEVTRILDMWAEATKVMTTVYGLVQAGAGLIEAQVSRLQGADLPELSGYGGYHHPLVAN</sequence>
<accession>A0A919T1P5</accession>
<keyword evidence="2" id="KW-1185">Reference proteome</keyword>
<gene>
    <name evidence="1" type="ORF">Aco04nite_77870</name>
</gene>
<evidence type="ECO:0000313" key="1">
    <source>
        <dbReference type="EMBL" id="GIM81696.1"/>
    </source>
</evidence>
<dbReference type="Proteomes" id="UP000680865">
    <property type="component" value="Unassembled WGS sequence"/>
</dbReference>
<evidence type="ECO:0000313" key="2">
    <source>
        <dbReference type="Proteomes" id="UP000680865"/>
    </source>
</evidence>
<proteinExistence type="predicted"/>
<reference evidence="1" key="1">
    <citation type="submission" date="2021-03" db="EMBL/GenBank/DDBJ databases">
        <title>Whole genome shotgun sequence of Actinoplanes consettensis NBRC 14913.</title>
        <authorList>
            <person name="Komaki H."/>
            <person name="Tamura T."/>
        </authorList>
    </citation>
    <scope>NUCLEOTIDE SEQUENCE</scope>
    <source>
        <strain evidence="1">NBRC 14913</strain>
    </source>
</reference>
<protein>
    <submittedName>
        <fullName evidence="1">Uncharacterized protein</fullName>
    </submittedName>
</protein>
<dbReference type="Pfam" id="PF06013">
    <property type="entry name" value="WXG100"/>
    <property type="match status" value="1"/>
</dbReference>